<dbReference type="RefSeq" id="WP_192753187.1">
    <property type="nucleotide sequence ID" value="NZ_BAABJL010000168.1"/>
</dbReference>
<evidence type="ECO:0000259" key="1">
    <source>
        <dbReference type="Pfam" id="PF01636"/>
    </source>
</evidence>
<reference evidence="2" key="1">
    <citation type="submission" date="2020-10" db="EMBL/GenBank/DDBJ databases">
        <title>Sequencing the genomes of 1000 actinobacteria strains.</title>
        <authorList>
            <person name="Klenk H.-P."/>
        </authorList>
    </citation>
    <scope>NUCLEOTIDE SEQUENCE</scope>
    <source>
        <strain evidence="2">DSM 45354</strain>
    </source>
</reference>
<dbReference type="Gene3D" id="3.90.1200.10">
    <property type="match status" value="1"/>
</dbReference>
<evidence type="ECO:0000313" key="3">
    <source>
        <dbReference type="Proteomes" id="UP000638648"/>
    </source>
</evidence>
<dbReference type="Pfam" id="PF01636">
    <property type="entry name" value="APH"/>
    <property type="match status" value="1"/>
</dbReference>
<gene>
    <name evidence="2" type="ORF">HEB94_006491</name>
</gene>
<keyword evidence="3" id="KW-1185">Reference proteome</keyword>
<name>A0A927N3I8_9ACTN</name>
<dbReference type="InterPro" id="IPR002575">
    <property type="entry name" value="Aminoglycoside_PTrfase"/>
</dbReference>
<dbReference type="EMBL" id="JADBEM010000001">
    <property type="protein sequence ID" value="MBE1609643.1"/>
    <property type="molecule type" value="Genomic_DNA"/>
</dbReference>
<dbReference type="Proteomes" id="UP000638648">
    <property type="component" value="Unassembled WGS sequence"/>
</dbReference>
<dbReference type="AlphaFoldDB" id="A0A927N3I8"/>
<accession>A0A927N3I8</accession>
<sequence length="212" mass="23303">MVEDEDGISLWMPEIPAEPVADEVLANAYGRFASQEMMDPGWFNRGMLRHRVVATDRIGGTAPLREEGVVPESLRSQCEGVWRARHVILDALDRLPLVLSHGDALPRNMIRQEQDQVVAVDWGQLGHNTVGADLATLALYSSAEIDSLVEAYVDGLAGAYQANKPMVRYATIHTMALIAVLRASRAVASKQDIDGYVSRLRKAEPVLVEASR</sequence>
<dbReference type="InterPro" id="IPR011009">
    <property type="entry name" value="Kinase-like_dom_sf"/>
</dbReference>
<feature type="domain" description="Aminoglycoside phosphotransferase" evidence="1">
    <location>
        <begin position="81"/>
        <end position="161"/>
    </location>
</feature>
<organism evidence="2 3">
    <name type="scientific">Actinopolymorpha pittospori</name>
    <dbReference type="NCBI Taxonomy" id="648752"/>
    <lineage>
        <taxon>Bacteria</taxon>
        <taxon>Bacillati</taxon>
        <taxon>Actinomycetota</taxon>
        <taxon>Actinomycetes</taxon>
        <taxon>Propionibacteriales</taxon>
        <taxon>Actinopolymorphaceae</taxon>
        <taxon>Actinopolymorpha</taxon>
    </lineage>
</organism>
<proteinExistence type="predicted"/>
<dbReference type="SUPFAM" id="SSF56112">
    <property type="entry name" value="Protein kinase-like (PK-like)"/>
    <property type="match status" value="1"/>
</dbReference>
<comment type="caution">
    <text evidence="2">The sequence shown here is derived from an EMBL/GenBank/DDBJ whole genome shotgun (WGS) entry which is preliminary data.</text>
</comment>
<evidence type="ECO:0000313" key="2">
    <source>
        <dbReference type="EMBL" id="MBE1609643.1"/>
    </source>
</evidence>
<protein>
    <recommendedName>
        <fullName evidence="1">Aminoglycoside phosphotransferase domain-containing protein</fullName>
    </recommendedName>
</protein>